<dbReference type="FunFam" id="3.40.50.1820:FF:000155">
    <property type="entry name" value="Carboxylic ester hydrolase"/>
    <property type="match status" value="1"/>
</dbReference>
<evidence type="ECO:0000256" key="5">
    <source>
        <dbReference type="ARBA" id="ARBA00023180"/>
    </source>
</evidence>
<dbReference type="OMA" id="EDRMKIW"/>
<keyword evidence="4" id="KW-1015">Disulfide bond</keyword>
<comment type="similarity">
    <text evidence="1 6">Belongs to the type-B carboxylesterase/lipase family.</text>
</comment>
<dbReference type="InterPro" id="IPR002018">
    <property type="entry name" value="CarbesteraseB"/>
</dbReference>
<dbReference type="PANTHER" id="PTHR11559">
    <property type="entry name" value="CARBOXYLESTERASE"/>
    <property type="match status" value="1"/>
</dbReference>
<dbReference type="GO" id="GO:0052689">
    <property type="term" value="F:carboxylic ester hydrolase activity"/>
    <property type="evidence" value="ECO:0007669"/>
    <property type="project" value="UniProtKB-KW"/>
</dbReference>
<dbReference type="SUPFAM" id="SSF53474">
    <property type="entry name" value="alpha/beta-Hydrolases"/>
    <property type="match status" value="1"/>
</dbReference>
<evidence type="ECO:0000256" key="1">
    <source>
        <dbReference type="ARBA" id="ARBA00005964"/>
    </source>
</evidence>
<protein>
    <recommendedName>
        <fullName evidence="6">Carboxylic ester hydrolase</fullName>
        <ecNumber evidence="6">3.1.1.-</ecNumber>
    </recommendedName>
</protein>
<dbReference type="AlphaFoldDB" id="A0A7R8URS3"/>
<dbReference type="PROSITE" id="PS00122">
    <property type="entry name" value="CARBOXYLESTERASE_B_1"/>
    <property type="match status" value="1"/>
</dbReference>
<evidence type="ECO:0000313" key="8">
    <source>
        <dbReference type="EMBL" id="CAD7085435.1"/>
    </source>
</evidence>
<evidence type="ECO:0000256" key="4">
    <source>
        <dbReference type="ARBA" id="ARBA00023157"/>
    </source>
</evidence>
<name>A0A7R8URS3_HERIL</name>
<dbReference type="Proteomes" id="UP000594454">
    <property type="component" value="Chromosome 3"/>
</dbReference>
<dbReference type="InParanoid" id="A0A7R8URS3"/>
<keyword evidence="6" id="KW-0732">Signal</keyword>
<proteinExistence type="inferred from homology"/>
<evidence type="ECO:0000256" key="2">
    <source>
        <dbReference type="ARBA" id="ARBA00022487"/>
    </source>
</evidence>
<evidence type="ECO:0000313" key="9">
    <source>
        <dbReference type="Proteomes" id="UP000594454"/>
    </source>
</evidence>
<accession>A0A7R8URS3</accession>
<dbReference type="OrthoDB" id="19653at2759"/>
<feature type="domain" description="Carboxylesterase type B" evidence="7">
    <location>
        <begin position="28"/>
        <end position="551"/>
    </location>
</feature>
<dbReference type="EC" id="3.1.1.-" evidence="6"/>
<dbReference type="InterPro" id="IPR029058">
    <property type="entry name" value="AB_hydrolase_fold"/>
</dbReference>
<organism evidence="8 9">
    <name type="scientific">Hermetia illucens</name>
    <name type="common">Black soldier fly</name>
    <dbReference type="NCBI Taxonomy" id="343691"/>
    <lineage>
        <taxon>Eukaryota</taxon>
        <taxon>Metazoa</taxon>
        <taxon>Ecdysozoa</taxon>
        <taxon>Arthropoda</taxon>
        <taxon>Hexapoda</taxon>
        <taxon>Insecta</taxon>
        <taxon>Pterygota</taxon>
        <taxon>Neoptera</taxon>
        <taxon>Endopterygota</taxon>
        <taxon>Diptera</taxon>
        <taxon>Brachycera</taxon>
        <taxon>Stratiomyomorpha</taxon>
        <taxon>Stratiomyidae</taxon>
        <taxon>Hermetiinae</taxon>
        <taxon>Hermetia</taxon>
    </lineage>
</organism>
<feature type="chain" id="PRO_5031607609" description="Carboxylic ester hydrolase" evidence="6">
    <location>
        <begin position="21"/>
        <end position="558"/>
    </location>
</feature>
<keyword evidence="5" id="KW-0325">Glycoprotein</keyword>
<dbReference type="Gene3D" id="3.40.50.1820">
    <property type="entry name" value="alpha/beta hydrolase"/>
    <property type="match status" value="1"/>
</dbReference>
<dbReference type="EMBL" id="LR899011">
    <property type="protein sequence ID" value="CAD7085435.1"/>
    <property type="molecule type" value="Genomic_DNA"/>
</dbReference>
<keyword evidence="9" id="KW-1185">Reference proteome</keyword>
<reference evidence="8 9" key="1">
    <citation type="submission" date="2020-11" db="EMBL/GenBank/DDBJ databases">
        <authorList>
            <person name="Wallbank WR R."/>
            <person name="Pardo Diaz C."/>
            <person name="Kozak K."/>
            <person name="Martin S."/>
            <person name="Jiggins C."/>
            <person name="Moest M."/>
            <person name="Warren A I."/>
            <person name="Generalovic N T."/>
            <person name="Byers J.R.P. K."/>
            <person name="Montejo-Kovacevich G."/>
            <person name="Yen C E."/>
        </authorList>
    </citation>
    <scope>NUCLEOTIDE SEQUENCE [LARGE SCALE GENOMIC DNA]</scope>
</reference>
<dbReference type="InterPro" id="IPR019826">
    <property type="entry name" value="Carboxylesterase_B_AS"/>
</dbReference>
<keyword evidence="2" id="KW-0719">Serine esterase</keyword>
<keyword evidence="3 6" id="KW-0378">Hydrolase</keyword>
<evidence type="ECO:0000259" key="7">
    <source>
        <dbReference type="Pfam" id="PF00135"/>
    </source>
</evidence>
<dbReference type="InterPro" id="IPR050309">
    <property type="entry name" value="Type-B_Carboxylest/Lipase"/>
</dbReference>
<dbReference type="Pfam" id="PF00135">
    <property type="entry name" value="COesterase"/>
    <property type="match status" value="1"/>
</dbReference>
<evidence type="ECO:0000256" key="6">
    <source>
        <dbReference type="RuleBase" id="RU361235"/>
    </source>
</evidence>
<sequence length="558" mass="63178">MNLRASGTLCLVVFLSLGIANPMPPKNDPIVTTSLGKIRGACLKSSTGKDFYAFRGMHYAKPPVNELRFKAPLPVEKWNGILDATKDGPMCPQPTTNLSDVSEDCLRINVYTHNLPSEGTSNVRKPVIVYLHPGGFYAVSGQSWNFAGPLYFMDRDIVLVTLNYRLGTLGFLSTGTAEAPGNAGLKDQVMALKWIQSHIANFGGDPNSITLLGYSAGALSITMHLISPMSRNLFHKAIVMSASTTAQWEVPSNQLDLGQRQARLLNCTDATVKEMVDCLKMRNAVDFGTSLPNMFEFGNGNPVLLFKPVIEPDFGQERFLTADPTKVYQRGDFMRIPIISGITKDEFAFPAISTLTNDTLRYQLDTDFNTWAPINFLYERNTKRSNQISKKLREYYLGDGPLSLEKSLDGLVKLYADSLIGFQTLRFIHLVAQYTKVYQYRFSYQGRYSHTYYPDDKTPYGVVHHDDLLYLLTGPYIAPVFTDKDPERKTVERLTRMWTNFAHTSDPNNPSDEYLRNTHWTPFNTKQEQYLDIGEDLEMKHHLYSDRFNVWDNLFPLH</sequence>
<feature type="signal peptide" evidence="6">
    <location>
        <begin position="1"/>
        <end position="20"/>
    </location>
</feature>
<gene>
    <name evidence="8" type="ORF">HERILL_LOCUS8279</name>
</gene>
<evidence type="ECO:0000256" key="3">
    <source>
        <dbReference type="ARBA" id="ARBA00022801"/>
    </source>
</evidence>